<keyword evidence="3" id="KW-1185">Reference proteome</keyword>
<dbReference type="RefSeq" id="XP_005770071.1">
    <property type="nucleotide sequence ID" value="XM_005770014.1"/>
</dbReference>
<reference evidence="3" key="1">
    <citation type="journal article" date="2013" name="Nature">
        <title>Pan genome of the phytoplankton Emiliania underpins its global distribution.</title>
        <authorList>
            <person name="Read B.A."/>
            <person name="Kegel J."/>
            <person name="Klute M.J."/>
            <person name="Kuo A."/>
            <person name="Lefebvre S.C."/>
            <person name="Maumus F."/>
            <person name="Mayer C."/>
            <person name="Miller J."/>
            <person name="Monier A."/>
            <person name="Salamov A."/>
            <person name="Young J."/>
            <person name="Aguilar M."/>
            <person name="Claverie J.M."/>
            <person name="Frickenhaus S."/>
            <person name="Gonzalez K."/>
            <person name="Herman E.K."/>
            <person name="Lin Y.C."/>
            <person name="Napier J."/>
            <person name="Ogata H."/>
            <person name="Sarno A.F."/>
            <person name="Shmutz J."/>
            <person name="Schroeder D."/>
            <person name="de Vargas C."/>
            <person name="Verret F."/>
            <person name="von Dassow P."/>
            <person name="Valentin K."/>
            <person name="Van de Peer Y."/>
            <person name="Wheeler G."/>
            <person name="Dacks J.B."/>
            <person name="Delwiche C.F."/>
            <person name="Dyhrman S.T."/>
            <person name="Glockner G."/>
            <person name="John U."/>
            <person name="Richards T."/>
            <person name="Worden A.Z."/>
            <person name="Zhang X."/>
            <person name="Grigoriev I.V."/>
            <person name="Allen A.E."/>
            <person name="Bidle K."/>
            <person name="Borodovsky M."/>
            <person name="Bowler C."/>
            <person name="Brownlee C."/>
            <person name="Cock J.M."/>
            <person name="Elias M."/>
            <person name="Gladyshev V.N."/>
            <person name="Groth M."/>
            <person name="Guda C."/>
            <person name="Hadaegh A."/>
            <person name="Iglesias-Rodriguez M.D."/>
            <person name="Jenkins J."/>
            <person name="Jones B.M."/>
            <person name="Lawson T."/>
            <person name="Leese F."/>
            <person name="Lindquist E."/>
            <person name="Lobanov A."/>
            <person name="Lomsadze A."/>
            <person name="Malik S.B."/>
            <person name="Marsh M.E."/>
            <person name="Mackinder L."/>
            <person name="Mock T."/>
            <person name="Mueller-Roeber B."/>
            <person name="Pagarete A."/>
            <person name="Parker M."/>
            <person name="Probert I."/>
            <person name="Quesneville H."/>
            <person name="Raines C."/>
            <person name="Rensing S.A."/>
            <person name="Riano-Pachon D.M."/>
            <person name="Richier S."/>
            <person name="Rokitta S."/>
            <person name="Shiraiwa Y."/>
            <person name="Soanes D.M."/>
            <person name="van der Giezen M."/>
            <person name="Wahlund T.M."/>
            <person name="Williams B."/>
            <person name="Wilson W."/>
            <person name="Wolfe G."/>
            <person name="Wurch L.L."/>
        </authorList>
    </citation>
    <scope>NUCLEOTIDE SEQUENCE</scope>
</reference>
<evidence type="ECO:0000313" key="2">
    <source>
        <dbReference type="EnsemblProtists" id="EOD17642"/>
    </source>
</evidence>
<organism evidence="2 3">
    <name type="scientific">Emiliania huxleyi (strain CCMP1516)</name>
    <dbReference type="NCBI Taxonomy" id="280463"/>
    <lineage>
        <taxon>Eukaryota</taxon>
        <taxon>Haptista</taxon>
        <taxon>Haptophyta</taxon>
        <taxon>Prymnesiophyceae</taxon>
        <taxon>Isochrysidales</taxon>
        <taxon>Noelaerhabdaceae</taxon>
        <taxon>Emiliania</taxon>
    </lineage>
</organism>
<evidence type="ECO:0000313" key="3">
    <source>
        <dbReference type="Proteomes" id="UP000013827"/>
    </source>
</evidence>
<sequence>MAPTAFQLRQASAGSVLSEDTRDDHLHLSDIASVGTEEGDTPDVSTVKQRLSLFQRLRQRWLLGRAAGKMVNPEASRLVPRSGSSKSRRSRRQSTINVPSALLLRALIARLEKRGVDVDGEAAEELSLLLRWHVRHGLQESSLWLVDAFDQLSTGGWEQAADRTSGLVSAPGWDGKREALADRFIDGLCALMRRANSRRTCAKEGSGSFGIGHPPPTRRANYRMMSQKEWQFAQAESFMFVMPVDVAWEALDSSLISRLFVLRGAGIDTQRINLGRLIPSFCLLLRRFFLRRYRTTHGAEPRLDSTTAEVRY</sequence>
<dbReference type="GeneID" id="17263789"/>
<dbReference type="HOGENOM" id="CLU_892629_0_0_1"/>
<dbReference type="KEGG" id="ehx:EMIHUDRAFT_458944"/>
<dbReference type="Proteomes" id="UP000013827">
    <property type="component" value="Unassembled WGS sequence"/>
</dbReference>
<dbReference type="AlphaFoldDB" id="A0A0D3J2A7"/>
<feature type="region of interest" description="Disordered" evidence="1">
    <location>
        <begin position="73"/>
        <end position="94"/>
    </location>
</feature>
<name>A0A0D3J2A7_EMIH1</name>
<dbReference type="PaxDb" id="2903-EOD17642"/>
<reference evidence="2" key="2">
    <citation type="submission" date="2024-10" db="UniProtKB">
        <authorList>
            <consortium name="EnsemblProtists"/>
        </authorList>
    </citation>
    <scope>IDENTIFICATION</scope>
</reference>
<proteinExistence type="predicted"/>
<dbReference type="EnsemblProtists" id="EOD17642">
    <property type="protein sequence ID" value="EOD17642"/>
    <property type="gene ID" value="EMIHUDRAFT_458944"/>
</dbReference>
<accession>A0A0D3J2A7</accession>
<protein>
    <submittedName>
        <fullName evidence="2">Uncharacterized protein</fullName>
    </submittedName>
</protein>
<evidence type="ECO:0000256" key="1">
    <source>
        <dbReference type="SAM" id="MobiDB-lite"/>
    </source>
</evidence>